<keyword evidence="2" id="KW-1185">Reference proteome</keyword>
<dbReference type="Proteomes" id="UP000503447">
    <property type="component" value="Chromosome"/>
</dbReference>
<dbReference type="AlphaFoldDB" id="A0A6M5YLI6"/>
<gene>
    <name evidence="1" type="ORF">FTUN_1682</name>
</gene>
<evidence type="ECO:0000313" key="2">
    <source>
        <dbReference type="Proteomes" id="UP000503447"/>
    </source>
</evidence>
<dbReference type="RefSeq" id="WP_171470221.1">
    <property type="nucleotide sequence ID" value="NZ_CP053452.2"/>
</dbReference>
<organism evidence="1 2">
    <name type="scientific">Frigoriglobus tundricola</name>
    <dbReference type="NCBI Taxonomy" id="2774151"/>
    <lineage>
        <taxon>Bacteria</taxon>
        <taxon>Pseudomonadati</taxon>
        <taxon>Planctomycetota</taxon>
        <taxon>Planctomycetia</taxon>
        <taxon>Gemmatales</taxon>
        <taxon>Gemmataceae</taxon>
        <taxon>Frigoriglobus</taxon>
    </lineage>
</organism>
<dbReference type="EMBL" id="CP053452">
    <property type="protein sequence ID" value="QJW94163.1"/>
    <property type="molecule type" value="Genomic_DNA"/>
</dbReference>
<dbReference type="KEGG" id="ftj:FTUN_1682"/>
<sequence length="69" mass="7995">MESVLVAAYTQLLKAHPNACSVDRILEHPNLRTQFLELVRTSAVERPEFDVLHTLNNLRKRSKLPRRSD</sequence>
<proteinExistence type="predicted"/>
<name>A0A6M5YLI6_9BACT</name>
<evidence type="ECO:0000313" key="1">
    <source>
        <dbReference type="EMBL" id="QJW94163.1"/>
    </source>
</evidence>
<accession>A0A6M5YLI6</accession>
<reference evidence="2" key="1">
    <citation type="submission" date="2020-05" db="EMBL/GenBank/DDBJ databases">
        <title>Frigoriglobus tundricola gen. nov., sp. nov., a psychrotolerant cellulolytic planctomycete of the family Gemmataceae with two divergent copies of 16S rRNA gene.</title>
        <authorList>
            <person name="Kulichevskaya I.S."/>
            <person name="Ivanova A.A."/>
            <person name="Naumoff D.G."/>
            <person name="Beletsky A.V."/>
            <person name="Rijpstra W.I.C."/>
            <person name="Sinninghe Damste J.S."/>
            <person name="Mardanov A.V."/>
            <person name="Ravin N.V."/>
            <person name="Dedysh S.N."/>
        </authorList>
    </citation>
    <scope>NUCLEOTIDE SEQUENCE [LARGE SCALE GENOMIC DNA]</scope>
    <source>
        <strain evidence="2">PL17</strain>
    </source>
</reference>
<protein>
    <submittedName>
        <fullName evidence="1">Uncharacterized protein</fullName>
    </submittedName>
</protein>